<reference evidence="1" key="1">
    <citation type="submission" date="2020-08" db="EMBL/GenBank/DDBJ databases">
        <title>Genome public.</title>
        <authorList>
            <person name="Liu C."/>
            <person name="Sun Q."/>
        </authorList>
    </citation>
    <scope>NUCLEOTIDE SEQUENCE</scope>
    <source>
        <strain evidence="1">NSJ-53</strain>
    </source>
</reference>
<organism evidence="1 2">
    <name type="scientific">Gehongia tenuis</name>
    <dbReference type="NCBI Taxonomy" id="2763655"/>
    <lineage>
        <taxon>Bacteria</taxon>
        <taxon>Bacillati</taxon>
        <taxon>Bacillota</taxon>
        <taxon>Clostridia</taxon>
        <taxon>Christensenellales</taxon>
        <taxon>Christensenellaceae</taxon>
        <taxon>Gehongia</taxon>
    </lineage>
</organism>
<keyword evidence="2" id="KW-1185">Reference proteome</keyword>
<comment type="caution">
    <text evidence="1">The sequence shown here is derived from an EMBL/GenBank/DDBJ whole genome shotgun (WGS) entry which is preliminary data.</text>
</comment>
<dbReference type="SUPFAM" id="SSF53167">
    <property type="entry name" value="Purine and uridine phosphorylases"/>
    <property type="match status" value="1"/>
</dbReference>
<dbReference type="GO" id="GO:0009116">
    <property type="term" value="P:nucleoside metabolic process"/>
    <property type="evidence" value="ECO:0007669"/>
    <property type="project" value="InterPro"/>
</dbReference>
<evidence type="ECO:0000313" key="1">
    <source>
        <dbReference type="EMBL" id="MBC8530397.1"/>
    </source>
</evidence>
<gene>
    <name evidence="1" type="ORF">H8696_00870</name>
</gene>
<dbReference type="RefSeq" id="WP_249314301.1">
    <property type="nucleotide sequence ID" value="NZ_JACRSR010000001.1"/>
</dbReference>
<dbReference type="AlphaFoldDB" id="A0A926D2Z4"/>
<accession>A0A926D2Z4</accession>
<proteinExistence type="predicted"/>
<protein>
    <recommendedName>
        <fullName evidence="3">Nucleoside phosphorylase domain-containing protein</fullName>
    </recommendedName>
</protein>
<dbReference type="GO" id="GO:0003824">
    <property type="term" value="F:catalytic activity"/>
    <property type="evidence" value="ECO:0007669"/>
    <property type="project" value="InterPro"/>
</dbReference>
<dbReference type="Proteomes" id="UP000623172">
    <property type="component" value="Unassembled WGS sequence"/>
</dbReference>
<sequence length="259" mass="27612">MLLITCALPLEAAPLKRRLKLSRLPGPYFMAAGEKAALIVSGPGRYEAAAAAAYLACAVRPGEDALFANLGLAGGEGYAVGDVVLASPVGAPGEADLYPEMLYAHPFKTGRMLTHGRPVQKALGETVLVDMEGYGFAKTALRLAGPQNTVLIKIVSDVLGRGLPNRSQAEDLAERLAESALPFLTELDEAVSARALTASERDGLFALAEAARFTESQRQQLIRAARIHKGRRGVLPSLPTPGKEERRDYLLRLLAALRS</sequence>
<dbReference type="InterPro" id="IPR035994">
    <property type="entry name" value="Nucleoside_phosphorylase_sf"/>
</dbReference>
<evidence type="ECO:0000313" key="2">
    <source>
        <dbReference type="Proteomes" id="UP000623172"/>
    </source>
</evidence>
<dbReference type="EMBL" id="JACRSR010000001">
    <property type="protein sequence ID" value="MBC8530397.1"/>
    <property type="molecule type" value="Genomic_DNA"/>
</dbReference>
<name>A0A926D2Z4_9FIRM</name>
<evidence type="ECO:0008006" key="3">
    <source>
        <dbReference type="Google" id="ProtNLM"/>
    </source>
</evidence>
<dbReference type="Gene3D" id="3.40.50.1580">
    <property type="entry name" value="Nucleoside phosphorylase domain"/>
    <property type="match status" value="1"/>
</dbReference>